<reference evidence="3" key="1">
    <citation type="journal article" date="2020" name="mSystems">
        <title>Genome- and Community-Level Interaction Insights into Carbon Utilization and Element Cycling Functions of Hydrothermarchaeota in Hydrothermal Sediment.</title>
        <authorList>
            <person name="Zhou Z."/>
            <person name="Liu Y."/>
            <person name="Xu W."/>
            <person name="Pan J."/>
            <person name="Luo Z.H."/>
            <person name="Li M."/>
        </authorList>
    </citation>
    <scope>NUCLEOTIDE SEQUENCE [LARGE SCALE GENOMIC DNA]</scope>
    <source>
        <strain evidence="3">SpSt-754</strain>
    </source>
</reference>
<dbReference type="SUPFAM" id="SSF116734">
    <property type="entry name" value="DNA methylase specificity domain"/>
    <property type="match status" value="2"/>
</dbReference>
<dbReference type="PANTHER" id="PTHR30408:SF12">
    <property type="entry name" value="TYPE I RESTRICTION ENZYME MJAVIII SPECIFICITY SUBUNIT"/>
    <property type="match status" value="1"/>
</dbReference>
<keyword evidence="2" id="KW-0238">DNA-binding</keyword>
<sequence length="471" mass="53926">MIFGDGKMAVFSIIKLSELEGAKIFASEFYHPAKIISKRRLENAGTKKIKDYFYNVKEIFDPKTTPLTQQALVFDLSDVTSYFLYSRKKVTSSEEVGSAKKIFLQNDVLISRLRPYLKEVSFIGFNEKLKLASTEFVVLRQKGNRYYPETLFAYLINKEMQNILAWSITGTEHPRFDEDYFLKLTLPDFSENIHKKIKTIVQSAWKIFLNSLDLYSQAETLLLEELGLNFKPRYKKTYTAKLSSTLIVHRIDAEYFQPAYEEIIEKIKEYPNGFCRLLKQVENVKPDFDPTKYPDKIFSYVELADIDSTIGVIHSVNEIKGEEAPSRARRLLRENDVIVSSVEGSLEKVALIDREHDGCLASTGFFQFRPLNILPEVLLVLSKTIVLQSQLKKRCSGTILTAVPRESLRGIVIPIFPPPIQQKIASLVQQSHGARRKAKELLEIAKKAVEIAVKKNEKEALDYISKSVKKS</sequence>
<keyword evidence="1" id="KW-0680">Restriction system</keyword>
<dbReference type="GO" id="GO:0003677">
    <property type="term" value="F:DNA binding"/>
    <property type="evidence" value="ECO:0007669"/>
    <property type="project" value="UniProtKB-KW"/>
</dbReference>
<evidence type="ECO:0000256" key="2">
    <source>
        <dbReference type="ARBA" id="ARBA00023125"/>
    </source>
</evidence>
<evidence type="ECO:0000313" key="3">
    <source>
        <dbReference type="EMBL" id="HGB36345.1"/>
    </source>
</evidence>
<dbReference type="AlphaFoldDB" id="A0A7V3KPA4"/>
<proteinExistence type="predicted"/>
<dbReference type="GO" id="GO:0009307">
    <property type="term" value="P:DNA restriction-modification system"/>
    <property type="evidence" value="ECO:0007669"/>
    <property type="project" value="UniProtKB-KW"/>
</dbReference>
<accession>A0A7V3KPA4</accession>
<gene>
    <name evidence="3" type="ORF">ENV38_05525</name>
</gene>
<dbReference type="Gene3D" id="3.90.220.20">
    <property type="entry name" value="DNA methylase specificity domains"/>
    <property type="match status" value="3"/>
</dbReference>
<dbReference type="InterPro" id="IPR044946">
    <property type="entry name" value="Restrct_endonuc_typeI_TRD_sf"/>
</dbReference>
<protein>
    <recommendedName>
        <fullName evidence="4">Type I restriction modification DNA specificity domain-containing protein</fullName>
    </recommendedName>
</protein>
<comment type="caution">
    <text evidence="3">The sequence shown here is derived from an EMBL/GenBank/DDBJ whole genome shotgun (WGS) entry which is preliminary data.</text>
</comment>
<dbReference type="PANTHER" id="PTHR30408">
    <property type="entry name" value="TYPE-1 RESTRICTION ENZYME ECOKI SPECIFICITY PROTEIN"/>
    <property type="match status" value="1"/>
</dbReference>
<evidence type="ECO:0000256" key="1">
    <source>
        <dbReference type="ARBA" id="ARBA00022747"/>
    </source>
</evidence>
<name>A0A7V3KPA4_UNCW3</name>
<organism evidence="3">
    <name type="scientific">candidate division WOR-3 bacterium</name>
    <dbReference type="NCBI Taxonomy" id="2052148"/>
    <lineage>
        <taxon>Bacteria</taxon>
        <taxon>Bacteria division WOR-3</taxon>
    </lineage>
</organism>
<evidence type="ECO:0008006" key="4">
    <source>
        <dbReference type="Google" id="ProtNLM"/>
    </source>
</evidence>
<dbReference type="InterPro" id="IPR052021">
    <property type="entry name" value="Type-I_RS_S_subunit"/>
</dbReference>
<dbReference type="EMBL" id="DTGD01000207">
    <property type="protein sequence ID" value="HGB36345.1"/>
    <property type="molecule type" value="Genomic_DNA"/>
</dbReference>